<dbReference type="EMBL" id="MDJD01000054">
    <property type="protein sequence ID" value="OEJ99132.1"/>
    <property type="molecule type" value="Genomic_DNA"/>
</dbReference>
<comment type="caution">
    <text evidence="1">The sequence shown here is derived from an EMBL/GenBank/DDBJ whole genome shotgun (WGS) entry which is preliminary data.</text>
</comment>
<protein>
    <submittedName>
        <fullName evidence="1">Uncharacterized protein</fullName>
    </submittedName>
</protein>
<evidence type="ECO:0000313" key="1">
    <source>
        <dbReference type="EMBL" id="OEJ99132.1"/>
    </source>
</evidence>
<keyword evidence="2" id="KW-1185">Reference proteome</keyword>
<dbReference type="STRING" id="1849968.A8C32_08125"/>
<gene>
    <name evidence="1" type="ORF">A8C32_08125</name>
</gene>
<reference evidence="1 2" key="1">
    <citation type="submission" date="2016-05" db="EMBL/GenBank/DDBJ databases">
        <title>Draft Genome Sequence of Algibacter sp. Strain SK-16 Isolated from the Surface Water of Aburatsubo Inlet.</title>
        <authorList>
            <person name="Wong S.-K."/>
            <person name="Yoshizawa S."/>
            <person name="Nakajima Y."/>
            <person name="Ogura Y."/>
            <person name="Tetsuya H."/>
            <person name="Hamasaki K."/>
        </authorList>
    </citation>
    <scope>NUCLEOTIDE SEQUENCE [LARGE SCALE GENOMIC DNA]</scope>
    <source>
        <strain evidence="1 2">SK-16</strain>
    </source>
</reference>
<dbReference type="Proteomes" id="UP000095713">
    <property type="component" value="Unassembled WGS sequence"/>
</dbReference>
<proteinExistence type="predicted"/>
<accession>A0A1E5SJ28</accession>
<sequence length="70" mass="8329">MKRILKKLIYPNILFIQKKFIIITNLLKYYWIQKNLNLEIVITTVIVQNTVPISSHNQIIKEKGNYNSLI</sequence>
<dbReference type="RefSeq" id="WP_069831815.1">
    <property type="nucleotide sequence ID" value="NZ_MDJD01000054.1"/>
</dbReference>
<dbReference type="AlphaFoldDB" id="A0A1E5SJ28"/>
<organism evidence="1 2">
    <name type="scientific">Flavivirga aquatica</name>
    <dbReference type="NCBI Taxonomy" id="1849968"/>
    <lineage>
        <taxon>Bacteria</taxon>
        <taxon>Pseudomonadati</taxon>
        <taxon>Bacteroidota</taxon>
        <taxon>Flavobacteriia</taxon>
        <taxon>Flavobacteriales</taxon>
        <taxon>Flavobacteriaceae</taxon>
        <taxon>Flavivirga</taxon>
    </lineage>
</organism>
<name>A0A1E5SJ28_9FLAO</name>
<evidence type="ECO:0000313" key="2">
    <source>
        <dbReference type="Proteomes" id="UP000095713"/>
    </source>
</evidence>